<keyword evidence="4" id="KW-1185">Reference proteome</keyword>
<evidence type="ECO:0000256" key="1">
    <source>
        <dbReference type="SAM" id="MobiDB-lite"/>
    </source>
</evidence>
<evidence type="ECO:0000313" key="4">
    <source>
        <dbReference type="Proteomes" id="UP000696280"/>
    </source>
</evidence>
<protein>
    <recommendedName>
        <fullName evidence="5">Modin</fullName>
    </recommendedName>
</protein>
<feature type="compositionally biased region" description="Basic and acidic residues" evidence="1">
    <location>
        <begin position="464"/>
        <end position="476"/>
    </location>
</feature>
<feature type="region of interest" description="Disordered" evidence="1">
    <location>
        <begin position="456"/>
        <end position="476"/>
    </location>
</feature>
<dbReference type="AlphaFoldDB" id="A0A9N9LDK5"/>
<dbReference type="EMBL" id="CAJVRL010000127">
    <property type="protein sequence ID" value="CAG8962235.1"/>
    <property type="molecule type" value="Genomic_DNA"/>
</dbReference>
<dbReference type="Proteomes" id="UP000696280">
    <property type="component" value="Unassembled WGS sequence"/>
</dbReference>
<evidence type="ECO:0008006" key="5">
    <source>
        <dbReference type="Google" id="ProtNLM"/>
    </source>
</evidence>
<evidence type="ECO:0000256" key="2">
    <source>
        <dbReference type="SAM" id="Phobius"/>
    </source>
</evidence>
<keyword evidence="2" id="KW-0812">Transmembrane</keyword>
<organism evidence="3 4">
    <name type="scientific">Hymenoscyphus fraxineus</name>
    <dbReference type="NCBI Taxonomy" id="746836"/>
    <lineage>
        <taxon>Eukaryota</taxon>
        <taxon>Fungi</taxon>
        <taxon>Dikarya</taxon>
        <taxon>Ascomycota</taxon>
        <taxon>Pezizomycotina</taxon>
        <taxon>Leotiomycetes</taxon>
        <taxon>Helotiales</taxon>
        <taxon>Helotiaceae</taxon>
        <taxon>Hymenoscyphus</taxon>
    </lineage>
</organism>
<evidence type="ECO:0000313" key="3">
    <source>
        <dbReference type="EMBL" id="CAG8962235.1"/>
    </source>
</evidence>
<dbReference type="OrthoDB" id="5227693at2759"/>
<feature type="transmembrane region" description="Helical" evidence="2">
    <location>
        <begin position="12"/>
        <end position="40"/>
    </location>
</feature>
<keyword evidence="2" id="KW-0472">Membrane</keyword>
<gene>
    <name evidence="3" type="ORF">HYFRA_00005288</name>
</gene>
<name>A0A9N9LDK5_9HELO</name>
<accession>A0A9N9LDK5</accession>
<proteinExistence type="predicted"/>
<comment type="caution">
    <text evidence="3">The sequence shown here is derived from an EMBL/GenBank/DDBJ whole genome shotgun (WGS) entry which is preliminary data.</text>
</comment>
<reference evidence="3" key="1">
    <citation type="submission" date="2021-07" db="EMBL/GenBank/DDBJ databases">
        <authorList>
            <person name="Durling M."/>
        </authorList>
    </citation>
    <scope>NUCLEOTIDE SEQUENCE</scope>
</reference>
<sequence>MASSSDDGSDAATLRLTIVALAISVAAMLLSTLQALLAYLQFDNSEVGRRRCSAEVMGKLWASRTTRKFKWREFRYQVFFEVPVFYTAEPGNTKGPLTRTKPEVSFLDRIWSRKTNTTNAAQDLEDLEVIEVEEHVHPIFKITGTESSCQLTMTPFSNDEEPWAVHTADDEGCSWIFLLDALQEQERLSRGWDKSAHGGKKHTILYLFQRKIRCWDFMPLNITKPFATTTICHWVEIVSMLGLVWVEFDVKKSILNAEGNGYMAKSEYMPGLGILTRFSRLGKPQHRENRMIPCTEIKKLCFGSVPSLFEDPVSKNGLQFGPGKLESCLARLLPELADKQRKLIAQPRERPLVFPYTFELLGMVAKSVHLAGSRFRRLPNPCAARWTPHLDFSACLKFFGVHLKSQSLGDDDLTKELQGLFRKGRLYGNFFGPTLEQKISAYGFYADAYNKLKKETYTQPGTEGQKESSHVKESRERYNENHLDMLDTLHEALGVVETTLRESMLEDVRQVLTLHFTAVLDQQEDLEKELEKATLDNPKEKILLDFYFKKIYPKVVEAEDWNGRASNGSMASDASTLCSNSDRRSAVWLALMFRLWSWMFLHDFNSEDRMIERSEFMDNRLPVYIS</sequence>
<keyword evidence="2" id="KW-1133">Transmembrane helix</keyword>